<dbReference type="EMBL" id="CAMXCT020005490">
    <property type="protein sequence ID" value="CAL1165868.1"/>
    <property type="molecule type" value="Genomic_DNA"/>
</dbReference>
<dbReference type="EMBL" id="CAMXCT030005490">
    <property type="protein sequence ID" value="CAL4799805.1"/>
    <property type="molecule type" value="Genomic_DNA"/>
</dbReference>
<comment type="caution">
    <text evidence="1">The sequence shown here is derived from an EMBL/GenBank/DDBJ whole genome shotgun (WGS) entry which is preliminary data.</text>
</comment>
<gene>
    <name evidence="1" type="ORF">C1SCF055_LOCUS37552</name>
</gene>
<keyword evidence="3" id="KW-1185">Reference proteome</keyword>
<protein>
    <submittedName>
        <fullName evidence="1">Uncharacterized protein</fullName>
    </submittedName>
</protein>
<dbReference type="AlphaFoldDB" id="A0A9P1GGP8"/>
<evidence type="ECO:0000313" key="3">
    <source>
        <dbReference type="Proteomes" id="UP001152797"/>
    </source>
</evidence>
<proteinExistence type="predicted"/>
<dbReference type="EMBL" id="CAMXCT010005490">
    <property type="protein sequence ID" value="CAI4012493.1"/>
    <property type="molecule type" value="Genomic_DNA"/>
</dbReference>
<reference evidence="1" key="1">
    <citation type="submission" date="2022-10" db="EMBL/GenBank/DDBJ databases">
        <authorList>
            <person name="Chen Y."/>
            <person name="Dougan E. K."/>
            <person name="Chan C."/>
            <person name="Rhodes N."/>
            <person name="Thang M."/>
        </authorList>
    </citation>
    <scope>NUCLEOTIDE SEQUENCE</scope>
</reference>
<name>A0A9P1GGP8_9DINO</name>
<dbReference type="Proteomes" id="UP001152797">
    <property type="component" value="Unassembled WGS sequence"/>
</dbReference>
<reference evidence="2 3" key="2">
    <citation type="submission" date="2024-05" db="EMBL/GenBank/DDBJ databases">
        <authorList>
            <person name="Chen Y."/>
            <person name="Shah S."/>
            <person name="Dougan E. K."/>
            <person name="Thang M."/>
            <person name="Chan C."/>
        </authorList>
    </citation>
    <scope>NUCLEOTIDE SEQUENCE [LARGE SCALE GENOMIC DNA]</scope>
</reference>
<sequence length="722" mass="80171">MASAKCTCSGDVAECYSGVASSFSTFFSQDVCGALLRISPPHRRKKIEHWDRHSVPAVPLQNSFLSLAASSSACSSTPMAVSVPDPIESFSGDESVPPPPVPVVDTSERQSLGERLRRSFKWGTLILYCSMWRKKDAAGKPLCWFSRPFPRERFAELVLIMPKKRVKLAEKTPKFSLRASCQKNSEQHDLGLTYPTADRSGSHVLRDLKQISYPELCEWGPKVCKTYLWDHGVLSADVPLCWYCGEDMIRTGRRMDDELKCGGTNCYGHPVLQRPVEAFTPLHSQVRQGEDADYVNFLRCCYCIGIRTPPDALRHLLTGVSKNRLTRWTQDIRLACAVAEYQDSSSFEFGAGVLEFDTATAVVRRNASKLEMTQARLKRSKVERKGLQSVKKTVRKMLRKRPASKCSSKKIFKGRHIVFKLRTVNGIDKSRKYAIPPLPPKAAERGIKQATQIELVRVVHSAISRCIEASNFFEKTQILELPGCRKEEFTKGPVETTTALRKAGFTCTLSEALKGKVDAIYLAAEEAIDENRFVIRAIDKANMKSLCLALQTQRMWCRPMVQASAKCLQLPVSTSSECEAIYATIAARQREALKNLANTKAKVAFCPILKGAIIESWAAVNDASHLTDQSAEEILEKCEQQLAMADEWLAPEDLMSKLSSTQKQAVGNAMSASPGVTPPALHESCLAAKDADLWHFLTQYPVGCVHEPLPGNHSGIKVPVVI</sequence>
<evidence type="ECO:0000313" key="1">
    <source>
        <dbReference type="EMBL" id="CAI4012493.1"/>
    </source>
</evidence>
<organism evidence="1">
    <name type="scientific">Cladocopium goreaui</name>
    <dbReference type="NCBI Taxonomy" id="2562237"/>
    <lineage>
        <taxon>Eukaryota</taxon>
        <taxon>Sar</taxon>
        <taxon>Alveolata</taxon>
        <taxon>Dinophyceae</taxon>
        <taxon>Suessiales</taxon>
        <taxon>Symbiodiniaceae</taxon>
        <taxon>Cladocopium</taxon>
    </lineage>
</organism>
<evidence type="ECO:0000313" key="2">
    <source>
        <dbReference type="EMBL" id="CAL4799805.1"/>
    </source>
</evidence>
<accession>A0A9P1GGP8</accession>